<protein>
    <submittedName>
        <fullName evidence="6">Iron complex transport system ATP-binding protein</fullName>
    </submittedName>
</protein>
<dbReference type="InterPro" id="IPR003593">
    <property type="entry name" value="AAA+_ATPase"/>
</dbReference>
<keyword evidence="2" id="KW-0547">Nucleotide-binding</keyword>
<evidence type="ECO:0000313" key="6">
    <source>
        <dbReference type="EMBL" id="MBB4699355.1"/>
    </source>
</evidence>
<accession>A0A7W7G8C2</accession>
<feature type="domain" description="ABC transporter" evidence="5">
    <location>
        <begin position="10"/>
        <end position="252"/>
    </location>
</feature>
<dbReference type="AlphaFoldDB" id="A0A7W7G8C2"/>
<evidence type="ECO:0000256" key="2">
    <source>
        <dbReference type="ARBA" id="ARBA00022741"/>
    </source>
</evidence>
<dbReference type="PROSITE" id="PS50893">
    <property type="entry name" value="ABC_TRANSPORTER_2"/>
    <property type="match status" value="1"/>
</dbReference>
<keyword evidence="1" id="KW-0813">Transport</keyword>
<dbReference type="InterPro" id="IPR027417">
    <property type="entry name" value="P-loop_NTPase"/>
</dbReference>
<dbReference type="GO" id="GO:0016887">
    <property type="term" value="F:ATP hydrolysis activity"/>
    <property type="evidence" value="ECO:0007669"/>
    <property type="project" value="InterPro"/>
</dbReference>
<dbReference type="PANTHER" id="PTHR42794:SF1">
    <property type="entry name" value="HEMIN IMPORT ATP-BINDING PROTEIN HMUV"/>
    <property type="match status" value="1"/>
</dbReference>
<name>A0A7W7G8C2_9ACTN</name>
<evidence type="ECO:0000313" key="7">
    <source>
        <dbReference type="Proteomes" id="UP000542210"/>
    </source>
</evidence>
<dbReference type="SMART" id="SM00382">
    <property type="entry name" value="AAA"/>
    <property type="match status" value="1"/>
</dbReference>
<evidence type="ECO:0000256" key="4">
    <source>
        <dbReference type="ARBA" id="ARBA00022967"/>
    </source>
</evidence>
<sequence>MSVHDRAEGLRLRALCVGYPARRGRPERRVLAGLDATAAPGELTVLIGPNGTGKSTLLRTMAAIQPPLTGRVLVDGIPVDSIPPAELARLMAVVLTERDLPPLLNARELAGLGRHPHTGFIGRLSARDHEIVAWALASVRASHLAGRALTELSDGERQRVLVARALAQQPSAILLDEPTAFLDVTSRVALMGLLRRLARERDLAIVVSTHDLELALRVADHIWLLDPDGRLHTGTPEELTLRGVVGASFDGEDLSFDPAAGVFALHVTTAGRMRVTADGVQRLLVERALAREGWSTAGDQAVDMAVEHTEQGYEAAFDGGIVRFATLPELAAWSREPAAKLAAAPPGLRPAGREAIGHAVLDTSGVGGFFAIELVPVEPGWRPLTDLFTTPDVLKDKIAELAARFATADIRAVASLLFQHLAARLWSPSLGIAVTHDMVADLTPGLHWRAASGGPLPLRAGRLTGWQVADPARLAPELYRTVVTDVLEPLAATVQTIVRVSPRVLWGDSTSALANALRILVLRRPALSGKAAALGQELLEMGLLSDTGRMAEPVPGQLFFARRNCCLYYRLCGGGICGDCVRLRPDDLHEHWEEVIRESEGAP</sequence>
<evidence type="ECO:0000256" key="1">
    <source>
        <dbReference type="ARBA" id="ARBA00022448"/>
    </source>
</evidence>
<reference evidence="6 7" key="1">
    <citation type="submission" date="2020-08" db="EMBL/GenBank/DDBJ databases">
        <title>Sequencing the genomes of 1000 actinobacteria strains.</title>
        <authorList>
            <person name="Klenk H.-P."/>
        </authorList>
    </citation>
    <scope>NUCLEOTIDE SEQUENCE [LARGE SCALE GENOMIC DNA]</scope>
    <source>
        <strain evidence="6 7">DSM 45784</strain>
    </source>
</reference>
<organism evidence="6 7">
    <name type="scientific">Sphaerisporangium siamense</name>
    <dbReference type="NCBI Taxonomy" id="795645"/>
    <lineage>
        <taxon>Bacteria</taxon>
        <taxon>Bacillati</taxon>
        <taxon>Actinomycetota</taxon>
        <taxon>Actinomycetes</taxon>
        <taxon>Streptosporangiales</taxon>
        <taxon>Streptosporangiaceae</taxon>
        <taxon>Sphaerisporangium</taxon>
    </lineage>
</organism>
<comment type="caution">
    <text evidence="6">The sequence shown here is derived from an EMBL/GenBank/DDBJ whole genome shotgun (WGS) entry which is preliminary data.</text>
</comment>
<dbReference type="GO" id="GO:0005524">
    <property type="term" value="F:ATP binding"/>
    <property type="evidence" value="ECO:0007669"/>
    <property type="project" value="UniProtKB-KW"/>
</dbReference>
<dbReference type="Proteomes" id="UP000542210">
    <property type="component" value="Unassembled WGS sequence"/>
</dbReference>
<dbReference type="InterPro" id="IPR003439">
    <property type="entry name" value="ABC_transporter-like_ATP-bd"/>
</dbReference>
<evidence type="ECO:0000259" key="5">
    <source>
        <dbReference type="PROSITE" id="PS50893"/>
    </source>
</evidence>
<dbReference type="SUPFAM" id="SSF52540">
    <property type="entry name" value="P-loop containing nucleoside triphosphate hydrolases"/>
    <property type="match status" value="1"/>
</dbReference>
<keyword evidence="7" id="KW-1185">Reference proteome</keyword>
<dbReference type="Gene3D" id="3.40.50.300">
    <property type="entry name" value="P-loop containing nucleotide triphosphate hydrolases"/>
    <property type="match status" value="1"/>
</dbReference>
<proteinExistence type="predicted"/>
<dbReference type="RefSeq" id="WP_184876820.1">
    <property type="nucleotide sequence ID" value="NZ_BOOV01000044.1"/>
</dbReference>
<dbReference type="EMBL" id="JACHND010000001">
    <property type="protein sequence ID" value="MBB4699355.1"/>
    <property type="molecule type" value="Genomic_DNA"/>
</dbReference>
<keyword evidence="4" id="KW-1278">Translocase</keyword>
<evidence type="ECO:0000256" key="3">
    <source>
        <dbReference type="ARBA" id="ARBA00022840"/>
    </source>
</evidence>
<dbReference type="CDD" id="cd03214">
    <property type="entry name" value="ABC_Iron-Siderophores_B12_Hemin"/>
    <property type="match status" value="1"/>
</dbReference>
<keyword evidence="3 6" id="KW-0067">ATP-binding</keyword>
<dbReference type="Pfam" id="PF00005">
    <property type="entry name" value="ABC_tran"/>
    <property type="match status" value="1"/>
</dbReference>
<dbReference type="PANTHER" id="PTHR42794">
    <property type="entry name" value="HEMIN IMPORT ATP-BINDING PROTEIN HMUV"/>
    <property type="match status" value="1"/>
</dbReference>
<gene>
    <name evidence="6" type="ORF">BJ982_000899</name>
</gene>